<organism evidence="1 2">
    <name type="scientific">Vitis vinifera</name>
    <name type="common">Grape</name>
    <dbReference type="NCBI Taxonomy" id="29760"/>
    <lineage>
        <taxon>Eukaryota</taxon>
        <taxon>Viridiplantae</taxon>
        <taxon>Streptophyta</taxon>
        <taxon>Embryophyta</taxon>
        <taxon>Tracheophyta</taxon>
        <taxon>Spermatophyta</taxon>
        <taxon>Magnoliopsida</taxon>
        <taxon>eudicotyledons</taxon>
        <taxon>Gunneridae</taxon>
        <taxon>Pentapetalae</taxon>
        <taxon>rosids</taxon>
        <taxon>Vitales</taxon>
        <taxon>Vitaceae</taxon>
        <taxon>Viteae</taxon>
        <taxon>Vitis</taxon>
    </lineage>
</organism>
<accession>D7T1Y7</accession>
<dbReference type="HOGENOM" id="CLU_3192400_0_0_1"/>
<protein>
    <submittedName>
        <fullName evidence="1">Uncharacterized protein</fullName>
    </submittedName>
</protein>
<dbReference type="AlphaFoldDB" id="D7T1Y7"/>
<evidence type="ECO:0000313" key="2">
    <source>
        <dbReference type="Proteomes" id="UP000009183"/>
    </source>
</evidence>
<reference evidence="2" key="1">
    <citation type="journal article" date="2007" name="Nature">
        <title>The grapevine genome sequence suggests ancestral hexaploidization in major angiosperm phyla.</title>
        <authorList>
            <consortium name="The French-Italian Public Consortium for Grapevine Genome Characterization."/>
            <person name="Jaillon O."/>
            <person name="Aury J.-M."/>
            <person name="Noel B."/>
            <person name="Policriti A."/>
            <person name="Clepet C."/>
            <person name="Casagrande A."/>
            <person name="Choisne N."/>
            <person name="Aubourg S."/>
            <person name="Vitulo N."/>
            <person name="Jubin C."/>
            <person name="Vezzi A."/>
            <person name="Legeai F."/>
            <person name="Hugueney P."/>
            <person name="Dasilva C."/>
            <person name="Horner D."/>
            <person name="Mica E."/>
            <person name="Jublot D."/>
            <person name="Poulain J."/>
            <person name="Bruyere C."/>
            <person name="Billault A."/>
            <person name="Segurens B."/>
            <person name="Gouyvenoux M."/>
            <person name="Ugarte E."/>
            <person name="Cattonaro F."/>
            <person name="Anthouard V."/>
            <person name="Vico V."/>
            <person name="Del Fabbro C."/>
            <person name="Alaux M."/>
            <person name="Di Gaspero G."/>
            <person name="Dumas V."/>
            <person name="Felice N."/>
            <person name="Paillard S."/>
            <person name="Juman I."/>
            <person name="Moroldo M."/>
            <person name="Scalabrin S."/>
            <person name="Canaguier A."/>
            <person name="Le Clainche I."/>
            <person name="Malacrida G."/>
            <person name="Durand E."/>
            <person name="Pesole G."/>
            <person name="Laucou V."/>
            <person name="Chatelet P."/>
            <person name="Merdinoglu D."/>
            <person name="Delledonne M."/>
            <person name="Pezzotti M."/>
            <person name="Lecharny A."/>
            <person name="Scarpelli C."/>
            <person name="Artiguenave F."/>
            <person name="Pe M.E."/>
            <person name="Valle G."/>
            <person name="Morgante M."/>
            <person name="Caboche M."/>
            <person name="Adam-Blondon A.-F."/>
            <person name="Weissenbach J."/>
            <person name="Quetier F."/>
            <person name="Wincker P."/>
        </authorList>
    </citation>
    <scope>NUCLEOTIDE SEQUENCE [LARGE SCALE GENOMIC DNA]</scope>
    <source>
        <strain evidence="2">cv. Pinot noir / PN40024</strain>
    </source>
</reference>
<dbReference type="EMBL" id="FN595506">
    <property type="protein sequence ID" value="CBI24593.3"/>
    <property type="molecule type" value="Genomic_DNA"/>
</dbReference>
<dbReference type="InParanoid" id="D7T1Y7"/>
<name>D7T1Y7_VITVI</name>
<sequence length="46" mass="5258">MVSIFCSLVVPELGRLRQQPGCIRGQGRLDIDVMFFRQVCFEAVRS</sequence>
<gene>
    <name evidence="1" type="ordered locus">VIT_16s0022g00570</name>
</gene>
<dbReference type="PaxDb" id="29760-VIT_16s0022g00570.t01"/>
<proteinExistence type="predicted"/>
<evidence type="ECO:0000313" key="1">
    <source>
        <dbReference type="EMBL" id="CBI24593.3"/>
    </source>
</evidence>
<keyword evidence="2" id="KW-1185">Reference proteome</keyword>
<dbReference type="Proteomes" id="UP000009183">
    <property type="component" value="Chromosome 16"/>
</dbReference>